<reference evidence="3" key="1">
    <citation type="submission" date="2015-12" db="EMBL/GenBank/DDBJ databases">
        <authorList>
            <person name="Zhang G."/>
            <person name="Stingl U."/>
        </authorList>
    </citation>
    <scope>NUCLEOTIDE SEQUENCE [LARGE SCALE GENOMIC DNA]</scope>
    <source>
        <strain evidence="3">ZGT108</strain>
    </source>
</reference>
<proteinExistence type="predicted"/>
<evidence type="ECO:0000313" key="3">
    <source>
        <dbReference type="Proteomes" id="UP000053690"/>
    </source>
</evidence>
<dbReference type="AlphaFoldDB" id="A0A0X3TZZ7"/>
<keyword evidence="3" id="KW-1185">Reference proteome</keyword>
<dbReference type="InterPro" id="IPR026820">
    <property type="entry name" value="VioB/RebD_dom"/>
</dbReference>
<dbReference type="STRING" id="1685378.AVO44_04965"/>
<dbReference type="InterPro" id="IPR012347">
    <property type="entry name" value="Ferritin-like"/>
</dbReference>
<feature type="domain" description="Iminophenyl-pyruvate dimer synthase" evidence="1">
    <location>
        <begin position="18"/>
        <end position="246"/>
    </location>
</feature>
<accession>A0A0X3TZZ7</accession>
<evidence type="ECO:0000313" key="2">
    <source>
        <dbReference type="EMBL" id="KUJ81212.1"/>
    </source>
</evidence>
<dbReference type="RefSeq" id="WP_068333434.1">
    <property type="nucleotide sequence ID" value="NZ_LQBP01000002.1"/>
</dbReference>
<organism evidence="2 3">
    <name type="scientific">Ruegeria profundi</name>
    <dbReference type="NCBI Taxonomy" id="1685378"/>
    <lineage>
        <taxon>Bacteria</taxon>
        <taxon>Pseudomonadati</taxon>
        <taxon>Pseudomonadota</taxon>
        <taxon>Alphaproteobacteria</taxon>
        <taxon>Rhodobacterales</taxon>
        <taxon>Roseobacteraceae</taxon>
        <taxon>Ruegeria</taxon>
    </lineage>
</organism>
<evidence type="ECO:0000259" key="1">
    <source>
        <dbReference type="Pfam" id="PF12902"/>
    </source>
</evidence>
<sequence>MTSNDTLEKTRGKLCGLLQKALILELSTIPPYATACYSILEQGQYDRSEPTIVNAEPIEVIRQVMVEEMLHMVLVANVLNSIGGHPKLNDPDQLPTYPTKLLDGRGPEVHLRRFTPQQVKSFRLIETAPKDTGPAKKGDYHTIGGFYTYIKQELENACDTFGNDAIFIGDEKRQISNDDYFGAGGEVIEVVGTPKQRRNSAMRAITEIMEEGEGADLGHRAGDKDIIPGPEGREDVAHYFKFNEILHSRYYHPDDAVDEPPTGGDLIVDWSAVSPMQDDPCEGNYARAPEVAAISAEFNTAWTGLLDGLETAFNTDKSALRDLVPTMYIMKSLAQKLMRIPLPDGSGETAGPTWTYLGKA</sequence>
<protein>
    <recommendedName>
        <fullName evidence="1">Iminophenyl-pyruvate dimer synthase domain-containing protein</fullName>
    </recommendedName>
</protein>
<name>A0A0X3TZZ7_9RHOB</name>
<comment type="caution">
    <text evidence="2">The sequence shown here is derived from an EMBL/GenBank/DDBJ whole genome shotgun (WGS) entry which is preliminary data.</text>
</comment>
<dbReference type="EMBL" id="LQBP01000002">
    <property type="protein sequence ID" value="KUJ81212.1"/>
    <property type="molecule type" value="Genomic_DNA"/>
</dbReference>
<dbReference type="OrthoDB" id="9795032at2"/>
<dbReference type="Gene3D" id="1.20.1260.10">
    <property type="match status" value="1"/>
</dbReference>
<dbReference type="PANTHER" id="PTHR34400">
    <property type="match status" value="1"/>
</dbReference>
<dbReference type="Proteomes" id="UP000053690">
    <property type="component" value="Unassembled WGS sequence"/>
</dbReference>
<gene>
    <name evidence="2" type="ORF">AVO44_04965</name>
</gene>
<dbReference type="PANTHER" id="PTHR34400:SF4">
    <property type="entry name" value="MEMBRANE PROTEIN"/>
    <property type="match status" value="1"/>
</dbReference>
<dbReference type="Pfam" id="PF12902">
    <property type="entry name" value="Ferritin-like"/>
    <property type="match status" value="1"/>
</dbReference>